<evidence type="ECO:0000256" key="1">
    <source>
        <dbReference type="ARBA" id="ARBA00004370"/>
    </source>
</evidence>
<evidence type="ECO:0000256" key="4">
    <source>
        <dbReference type="ARBA" id="ARBA00022989"/>
    </source>
</evidence>
<keyword evidence="3" id="KW-0812">Transmembrane</keyword>
<dbReference type="GO" id="GO:0016746">
    <property type="term" value="F:acyltransferase activity"/>
    <property type="evidence" value="ECO:0007669"/>
    <property type="project" value="UniProtKB-KW"/>
</dbReference>
<dbReference type="CDD" id="cd07989">
    <property type="entry name" value="LPLAT_AGPAT-like"/>
    <property type="match status" value="1"/>
</dbReference>
<organism evidence="9 10">
    <name type="scientific">Pyxidicoccus parkwayensis</name>
    <dbReference type="NCBI Taxonomy" id="2813578"/>
    <lineage>
        <taxon>Bacteria</taxon>
        <taxon>Pseudomonadati</taxon>
        <taxon>Myxococcota</taxon>
        <taxon>Myxococcia</taxon>
        <taxon>Myxococcales</taxon>
        <taxon>Cystobacterineae</taxon>
        <taxon>Myxococcaceae</taxon>
        <taxon>Pyxidicoccus</taxon>
    </lineage>
</organism>
<dbReference type="Proteomes" id="UP000662747">
    <property type="component" value="Chromosome"/>
</dbReference>
<evidence type="ECO:0000313" key="9">
    <source>
        <dbReference type="EMBL" id="QSQ28180.1"/>
    </source>
</evidence>
<dbReference type="SUPFAM" id="SSF69593">
    <property type="entry name" value="Glycerol-3-phosphate (1)-acyltransferase"/>
    <property type="match status" value="1"/>
</dbReference>
<keyword evidence="4" id="KW-1133">Transmembrane helix</keyword>
<proteinExistence type="predicted"/>
<name>A0ABX7PCI0_9BACT</name>
<comment type="subcellular location">
    <subcellularLocation>
        <location evidence="1">Membrane</location>
    </subcellularLocation>
</comment>
<keyword evidence="5" id="KW-0443">Lipid metabolism</keyword>
<accession>A0ABX7PCI0</accession>
<protein>
    <submittedName>
        <fullName evidence="9">1-acyl-sn-glycerol-3-phosphate acyltransferase</fullName>
    </submittedName>
</protein>
<dbReference type="SMART" id="SM00563">
    <property type="entry name" value="PlsC"/>
    <property type="match status" value="1"/>
</dbReference>
<evidence type="ECO:0000256" key="7">
    <source>
        <dbReference type="ARBA" id="ARBA00023315"/>
    </source>
</evidence>
<keyword evidence="10" id="KW-1185">Reference proteome</keyword>
<evidence type="ECO:0000256" key="2">
    <source>
        <dbReference type="ARBA" id="ARBA00022679"/>
    </source>
</evidence>
<keyword evidence="7 9" id="KW-0012">Acyltransferase</keyword>
<gene>
    <name evidence="9" type="ORF">JY651_20015</name>
</gene>
<dbReference type="Pfam" id="PF01553">
    <property type="entry name" value="Acyltransferase"/>
    <property type="match status" value="1"/>
</dbReference>
<evidence type="ECO:0000256" key="5">
    <source>
        <dbReference type="ARBA" id="ARBA00023098"/>
    </source>
</evidence>
<keyword evidence="6" id="KW-0472">Membrane</keyword>
<dbReference type="EMBL" id="CP071090">
    <property type="protein sequence ID" value="QSQ28180.1"/>
    <property type="molecule type" value="Genomic_DNA"/>
</dbReference>
<dbReference type="InterPro" id="IPR002123">
    <property type="entry name" value="Plipid/glycerol_acylTrfase"/>
</dbReference>
<evidence type="ECO:0000256" key="3">
    <source>
        <dbReference type="ARBA" id="ARBA00022692"/>
    </source>
</evidence>
<evidence type="ECO:0000313" key="10">
    <source>
        <dbReference type="Proteomes" id="UP000662747"/>
    </source>
</evidence>
<feature type="domain" description="Phospholipid/glycerol acyltransferase" evidence="8">
    <location>
        <begin position="44"/>
        <end position="156"/>
    </location>
</feature>
<dbReference type="PANTHER" id="PTHR23063">
    <property type="entry name" value="PHOSPHOLIPID ACYLTRANSFERASE"/>
    <property type="match status" value="1"/>
</dbReference>
<dbReference type="PANTHER" id="PTHR23063:SF52">
    <property type="entry name" value="LYSOPHOSPHATIDYLCHOLINE ACYLTRANSFERASE"/>
    <property type="match status" value="1"/>
</dbReference>
<sequence length="219" mass="23833">MVSARGPGARKRVGQAILHHYFRFAAWLFGLELQLQGPIPPGGSLIVANHHSYFDIVALAAATPCLFLSKAEVSRWPLIGPGAVAAGIAFVKRDSMRSRKAAMEAIHDRLRSGFTMVNFPTGTTCRSDETLRFRPGLFNSVAGTAVTLAPVSLRYEDGAADWVGDATFLGHLIQLAGRPRLRVRVVFHQTLNAADFEGPRLRERCEALVNEAPAFPLAD</sequence>
<keyword evidence="2" id="KW-0808">Transferase</keyword>
<evidence type="ECO:0000256" key="6">
    <source>
        <dbReference type="ARBA" id="ARBA00023136"/>
    </source>
</evidence>
<evidence type="ECO:0000259" key="8">
    <source>
        <dbReference type="SMART" id="SM00563"/>
    </source>
</evidence>
<reference evidence="9 10" key="1">
    <citation type="submission" date="2021-02" db="EMBL/GenBank/DDBJ databases">
        <title>De Novo genome assembly of isolated myxobacteria.</title>
        <authorList>
            <person name="Stevens D.C."/>
        </authorList>
    </citation>
    <scope>NUCLEOTIDE SEQUENCE [LARGE SCALE GENOMIC DNA]</scope>
    <source>
        <strain evidence="10">SCPEA02</strain>
    </source>
</reference>